<dbReference type="GO" id="GO:0008237">
    <property type="term" value="F:metallopeptidase activity"/>
    <property type="evidence" value="ECO:0007669"/>
    <property type="project" value="UniProtKB-KW"/>
</dbReference>
<dbReference type="RefSeq" id="WP_184535185.1">
    <property type="nucleotide sequence ID" value="NZ_JACHJW010000001.1"/>
</dbReference>
<keyword evidence="5" id="KW-0378">Hydrolase</keyword>
<keyword evidence="4 10" id="KW-0732">Signal</keyword>
<dbReference type="InterPro" id="IPR024079">
    <property type="entry name" value="MetalloPept_cat_dom_sf"/>
</dbReference>
<evidence type="ECO:0000256" key="5">
    <source>
        <dbReference type="ARBA" id="ARBA00022801"/>
    </source>
</evidence>
<evidence type="ECO:0000256" key="3">
    <source>
        <dbReference type="ARBA" id="ARBA00022723"/>
    </source>
</evidence>
<keyword evidence="8" id="KW-1015">Disulfide bond</keyword>
<dbReference type="AlphaFoldDB" id="A0A7W7ST19"/>
<dbReference type="EMBL" id="JACHJW010000001">
    <property type="protein sequence ID" value="MBB4959220.1"/>
    <property type="molecule type" value="Genomic_DNA"/>
</dbReference>
<gene>
    <name evidence="12" type="ORF">FHR38_002953</name>
</gene>
<dbReference type="GO" id="GO:0006508">
    <property type="term" value="P:proteolysis"/>
    <property type="evidence" value="ECO:0007669"/>
    <property type="project" value="UniProtKB-KW"/>
</dbReference>
<organism evidence="12 13">
    <name type="scientific">Micromonospora polyrhachis</name>
    <dbReference type="NCBI Taxonomy" id="1282883"/>
    <lineage>
        <taxon>Bacteria</taxon>
        <taxon>Bacillati</taxon>
        <taxon>Actinomycetota</taxon>
        <taxon>Actinomycetes</taxon>
        <taxon>Micromonosporales</taxon>
        <taxon>Micromonosporaceae</taxon>
        <taxon>Micromonospora</taxon>
    </lineage>
</organism>
<dbReference type="SUPFAM" id="SSF55486">
    <property type="entry name" value="Metalloproteases ('zincins'), catalytic domain"/>
    <property type="match status" value="1"/>
</dbReference>
<evidence type="ECO:0000256" key="2">
    <source>
        <dbReference type="ARBA" id="ARBA00022670"/>
    </source>
</evidence>
<evidence type="ECO:0000256" key="9">
    <source>
        <dbReference type="SAM" id="MobiDB-lite"/>
    </source>
</evidence>
<evidence type="ECO:0000256" key="7">
    <source>
        <dbReference type="ARBA" id="ARBA00023049"/>
    </source>
</evidence>
<keyword evidence="2" id="KW-0645">Protease</keyword>
<keyword evidence="7" id="KW-0482">Metalloprotease</keyword>
<keyword evidence="6" id="KW-0862">Zinc</keyword>
<feature type="domain" description="Peptidase M43 pregnancy-associated plasma-A" evidence="11">
    <location>
        <begin position="238"/>
        <end position="325"/>
    </location>
</feature>
<dbReference type="PANTHER" id="PTHR47466">
    <property type="match status" value="1"/>
</dbReference>
<comment type="similarity">
    <text evidence="1">Belongs to the peptidase M43B family.</text>
</comment>
<feature type="chain" id="PRO_5030909108" description="Peptidase M43 pregnancy-associated plasma-A domain-containing protein" evidence="10">
    <location>
        <begin position="32"/>
        <end position="332"/>
    </location>
</feature>
<sequence length="332" mass="35738">MDLNRIRWSLRSTGATAASLVLVLWPTTANAGPSVAEATKSPATAEQTCVTPAELPPSSARARPGSGPDWHDPNELTLAEATRRDRELIEMHSRVTRLGPYAMPARGTVTIPVVVHVIAKDRSRTGGNIPRPLIDAQIKVLNEAFAGGNGSAPSPFTFKLKKINHVVKPAWYPIVPSSPAERQMKTALRVGGAQTLNIYTGALDEGLLGWATFPEKKVGKYDGVVVLAESLPGGTVANYNQGDTAVHEVGHWLNLYHTFQGGCAGEGDAVPDTPAEAAPAFGCPTGRDSCVTMAGLDPIHNFMDYTYDSCMHQFTPDQVKRMVQAWRAYRAR</sequence>
<dbReference type="GO" id="GO:0046872">
    <property type="term" value="F:metal ion binding"/>
    <property type="evidence" value="ECO:0007669"/>
    <property type="project" value="UniProtKB-KW"/>
</dbReference>
<comment type="caution">
    <text evidence="12">The sequence shown here is derived from an EMBL/GenBank/DDBJ whole genome shotgun (WGS) entry which is preliminary data.</text>
</comment>
<keyword evidence="3" id="KW-0479">Metal-binding</keyword>
<evidence type="ECO:0000256" key="8">
    <source>
        <dbReference type="ARBA" id="ARBA00023157"/>
    </source>
</evidence>
<dbReference type="Pfam" id="PF05572">
    <property type="entry name" value="Peptidase_M43"/>
    <property type="match status" value="1"/>
</dbReference>
<evidence type="ECO:0000313" key="12">
    <source>
        <dbReference type="EMBL" id="MBB4959220.1"/>
    </source>
</evidence>
<dbReference type="Gene3D" id="3.40.390.10">
    <property type="entry name" value="Collagenase (Catalytic Domain)"/>
    <property type="match status" value="1"/>
</dbReference>
<evidence type="ECO:0000256" key="10">
    <source>
        <dbReference type="SAM" id="SignalP"/>
    </source>
</evidence>
<proteinExistence type="inferred from homology"/>
<dbReference type="PANTHER" id="PTHR47466:SF1">
    <property type="entry name" value="METALLOPROTEASE MEP1 (AFU_ORTHOLOGUE AFUA_1G07730)-RELATED"/>
    <property type="match status" value="1"/>
</dbReference>
<feature type="signal peptide" evidence="10">
    <location>
        <begin position="1"/>
        <end position="31"/>
    </location>
</feature>
<feature type="compositionally biased region" description="Polar residues" evidence="9">
    <location>
        <begin position="41"/>
        <end position="50"/>
    </location>
</feature>
<keyword evidence="13" id="KW-1185">Reference proteome</keyword>
<accession>A0A7W7ST19</accession>
<evidence type="ECO:0000256" key="1">
    <source>
        <dbReference type="ARBA" id="ARBA00008721"/>
    </source>
</evidence>
<evidence type="ECO:0000256" key="6">
    <source>
        <dbReference type="ARBA" id="ARBA00022833"/>
    </source>
</evidence>
<protein>
    <recommendedName>
        <fullName evidence="11">Peptidase M43 pregnancy-associated plasma-A domain-containing protein</fullName>
    </recommendedName>
</protein>
<feature type="region of interest" description="Disordered" evidence="9">
    <location>
        <begin position="33"/>
        <end position="74"/>
    </location>
</feature>
<evidence type="ECO:0000256" key="4">
    <source>
        <dbReference type="ARBA" id="ARBA00022729"/>
    </source>
</evidence>
<evidence type="ECO:0000313" key="13">
    <source>
        <dbReference type="Proteomes" id="UP000578819"/>
    </source>
</evidence>
<evidence type="ECO:0000259" key="11">
    <source>
        <dbReference type="Pfam" id="PF05572"/>
    </source>
</evidence>
<reference evidence="12 13" key="1">
    <citation type="submission" date="2020-08" db="EMBL/GenBank/DDBJ databases">
        <title>Sequencing the genomes of 1000 actinobacteria strains.</title>
        <authorList>
            <person name="Klenk H.-P."/>
        </authorList>
    </citation>
    <scope>NUCLEOTIDE SEQUENCE [LARGE SCALE GENOMIC DNA]</scope>
    <source>
        <strain evidence="12 13">DSM 45886</strain>
    </source>
</reference>
<dbReference type="InterPro" id="IPR008754">
    <property type="entry name" value="Peptidase_M43"/>
</dbReference>
<name>A0A7W7ST19_9ACTN</name>
<dbReference type="Proteomes" id="UP000578819">
    <property type="component" value="Unassembled WGS sequence"/>
</dbReference>
<dbReference type="CDD" id="cd04275">
    <property type="entry name" value="ZnMc_pappalysin_like"/>
    <property type="match status" value="1"/>
</dbReference>